<dbReference type="EMBL" id="JACEGD010000011">
    <property type="protein sequence ID" value="MBH5387108.1"/>
    <property type="molecule type" value="Genomic_DNA"/>
</dbReference>
<dbReference type="InterPro" id="IPR025493">
    <property type="entry name" value="DUF4384"/>
</dbReference>
<organism evidence="3 4">
    <name type="scientific">Bradyrhizobium diversitatis</name>
    <dbReference type="NCBI Taxonomy" id="2755406"/>
    <lineage>
        <taxon>Bacteria</taxon>
        <taxon>Pseudomonadati</taxon>
        <taxon>Pseudomonadota</taxon>
        <taxon>Alphaproteobacteria</taxon>
        <taxon>Hyphomicrobiales</taxon>
        <taxon>Nitrobacteraceae</taxon>
        <taxon>Bradyrhizobium</taxon>
    </lineage>
</organism>
<evidence type="ECO:0000313" key="3">
    <source>
        <dbReference type="EMBL" id="MBH5387108.1"/>
    </source>
</evidence>
<reference evidence="3 4" key="1">
    <citation type="submission" date="2020-07" db="EMBL/GenBank/DDBJ databases">
        <title>Bradyrhizobium diversity isolated from nodules of indigenous legumes of Western Australia.</title>
        <authorList>
            <person name="Klepa M.S."/>
        </authorList>
    </citation>
    <scope>NUCLEOTIDE SEQUENCE [LARGE SCALE GENOMIC DNA]</scope>
    <source>
        <strain evidence="3 4">CNPSo 4019</strain>
    </source>
</reference>
<feature type="signal peptide" evidence="1">
    <location>
        <begin position="1"/>
        <end position="28"/>
    </location>
</feature>
<evidence type="ECO:0000313" key="4">
    <source>
        <dbReference type="Proteomes" id="UP001194539"/>
    </source>
</evidence>
<keyword evidence="1" id="KW-0732">Signal</keyword>
<sequence>MWRSELIRRKRLCFAFALLLAGSGAAPAAPLQPESLHASLPSAPWFWRIQATRGQTGAAQSNAASVSLEILPGLTVDVGGKVSFGVTAKKAGYLILVDVDADGRMSQIFPTPELLEQSDGRDINLVKPGVQFVVPTPAGRQRGFEYVVAPPTGSAVMVAILSERRVQLLDLPDLPRKLQDQADTLSYLSAWTRELRVPDGSSGKLVPSNWSFDVKSYSIK</sequence>
<feature type="domain" description="DUF4384" evidence="2">
    <location>
        <begin position="76"/>
        <end position="164"/>
    </location>
</feature>
<comment type="caution">
    <text evidence="3">The sequence shown here is derived from an EMBL/GenBank/DDBJ whole genome shotgun (WGS) entry which is preliminary data.</text>
</comment>
<dbReference type="RefSeq" id="WP_197966273.1">
    <property type="nucleotide sequence ID" value="NZ_JACEGD010000011.1"/>
</dbReference>
<proteinExistence type="predicted"/>
<gene>
    <name evidence="3" type="ORF">H1B27_12605</name>
</gene>
<feature type="chain" id="PRO_5047446475" evidence="1">
    <location>
        <begin position="29"/>
        <end position="220"/>
    </location>
</feature>
<keyword evidence="4" id="KW-1185">Reference proteome</keyword>
<accession>A0ABS0P1H5</accession>
<protein>
    <submittedName>
        <fullName evidence="3">DUF4384 domain-containing protein</fullName>
    </submittedName>
</protein>
<name>A0ABS0P1H5_9BRAD</name>
<dbReference type="Proteomes" id="UP001194539">
    <property type="component" value="Unassembled WGS sequence"/>
</dbReference>
<dbReference type="Pfam" id="PF14326">
    <property type="entry name" value="DUF4384"/>
    <property type="match status" value="1"/>
</dbReference>
<evidence type="ECO:0000256" key="1">
    <source>
        <dbReference type="SAM" id="SignalP"/>
    </source>
</evidence>
<evidence type="ECO:0000259" key="2">
    <source>
        <dbReference type="Pfam" id="PF14326"/>
    </source>
</evidence>